<evidence type="ECO:0008006" key="7">
    <source>
        <dbReference type="Google" id="ProtNLM"/>
    </source>
</evidence>
<dbReference type="NCBIfam" id="TIGR04183">
    <property type="entry name" value="Por_Secre_tail"/>
    <property type="match status" value="1"/>
</dbReference>
<evidence type="ECO:0000259" key="3">
    <source>
        <dbReference type="Pfam" id="PF18962"/>
    </source>
</evidence>
<organism evidence="5 6">
    <name type="scientific">Adhaeribacter arboris</name>
    <dbReference type="NCBI Taxonomy" id="2072846"/>
    <lineage>
        <taxon>Bacteria</taxon>
        <taxon>Pseudomonadati</taxon>
        <taxon>Bacteroidota</taxon>
        <taxon>Cytophagia</taxon>
        <taxon>Cytophagales</taxon>
        <taxon>Hymenobacteraceae</taxon>
        <taxon>Adhaeribacter</taxon>
    </lineage>
</organism>
<evidence type="ECO:0000259" key="2">
    <source>
        <dbReference type="Pfam" id="PF13205"/>
    </source>
</evidence>
<dbReference type="InterPro" id="IPR026444">
    <property type="entry name" value="Secre_tail"/>
</dbReference>
<feature type="domain" description="Bacterial repeat" evidence="4">
    <location>
        <begin position="177"/>
        <end position="244"/>
    </location>
</feature>
<dbReference type="Pfam" id="PF18998">
    <property type="entry name" value="Flg_new_2"/>
    <property type="match status" value="1"/>
</dbReference>
<dbReference type="Pfam" id="PF13205">
    <property type="entry name" value="Big_5"/>
    <property type="match status" value="1"/>
</dbReference>
<dbReference type="SUPFAM" id="SSF50952">
    <property type="entry name" value="Soluble quinoprotein glucose dehydrogenase"/>
    <property type="match status" value="1"/>
</dbReference>
<dbReference type="InterPro" id="IPR032812">
    <property type="entry name" value="SbsA_Ig"/>
</dbReference>
<keyword evidence="1" id="KW-0732">Signal</keyword>
<dbReference type="RefSeq" id="WP_106925703.1">
    <property type="nucleotide sequence ID" value="NZ_PYFT01000001.1"/>
</dbReference>
<dbReference type="OrthoDB" id="9770043at2"/>
<dbReference type="EMBL" id="PYFT01000001">
    <property type="protein sequence ID" value="PSR52256.1"/>
    <property type="molecule type" value="Genomic_DNA"/>
</dbReference>
<accession>A0A2T2Y9U1</accession>
<proteinExistence type="predicted"/>
<evidence type="ECO:0000259" key="4">
    <source>
        <dbReference type="Pfam" id="PF18998"/>
    </source>
</evidence>
<dbReference type="PANTHER" id="PTHR19328:SF75">
    <property type="entry name" value="ALDOSE SUGAR DEHYDROGENASE YLII"/>
    <property type="match status" value="1"/>
</dbReference>
<evidence type="ECO:0000256" key="1">
    <source>
        <dbReference type="ARBA" id="ARBA00022729"/>
    </source>
</evidence>
<dbReference type="InterPro" id="IPR011041">
    <property type="entry name" value="Quinoprot_gluc/sorb_DH_b-prop"/>
</dbReference>
<keyword evidence="6" id="KW-1185">Reference proteome</keyword>
<dbReference type="InterPro" id="IPR011042">
    <property type="entry name" value="6-blade_b-propeller_TolB-like"/>
</dbReference>
<feature type="domain" description="Secretion system C-terminal sorting" evidence="3">
    <location>
        <begin position="982"/>
        <end position="1062"/>
    </location>
</feature>
<gene>
    <name evidence="5" type="ORF">AHMF7605_01320</name>
</gene>
<dbReference type="PANTHER" id="PTHR19328">
    <property type="entry name" value="HEDGEHOG-INTERACTING PROTEIN"/>
    <property type="match status" value="1"/>
</dbReference>
<sequence length="1063" mass="115184">MKKNYTYHQQFRGIMQRKWVVVAFISFLINLPGYLAQSALSKKEAPAEQMQTADNELKIAGFNLINANNDQPIQLITDGAILNLATLPTRKLNIQAVTDPVTVGSVLFYLAGPIVRNHTENTAPYGLFRDVAGDYSAWTPPVGNYTLIATPYSGANGRGTVGVSSVISFTVINQAQYTLTISSTEGGTVTKNPDQISFNKGESVMLTATPAEGYQFNGWSGAAKGRTNPLTLVMDSNKNIKANFGPLQPPGALISHLVSQSPRLYTVSELTLGTPLYTDRIYQATSVPTFLNGAPFIQTPNDDKANRLPEVLSFELSQEATVYVAYDPLALVLPAWLSDWQKSAESIGLNDPRIDRLDLYSKTFPAGTVTIGSNLARPAVGSKNTYIVVVKPPEILRPSVTAVRPADGSVNVPLDQSISVDLKYPSGRSINGNTVNLNTVKLFTVISNELKIPVEGTAVNASAAGDAITLSATLAPNTTYEFVITDQVQDGFGYPILPFISRFSTTSTVEDTPTDLSGVSFSEQTLVDNTFGFDGFTSLTIGPDRRFYATTSGGKIERWDMNPDGTITNHLTMTPFDTTRRLLIGFRFDPAASASNLIVWVSHSSGAFTNVPDWSGKISQINLNDPAHPVVTDYVINLPRSYKDHSTNSIDFGPDGALYFTQGSNSAMGAPDAAWGLRPERLLTAAVLRLDVNLLRQQILPLDAKTEEGGTYNPYSPNAPLTIYATGFRNAYDLVWHSNGELYVPTNGSAAGGNLPELKSGTTWSNGQPYAGPDIPAITDVRDTQSDYLFRVTPGGYYGHPNFLRHEFILNGGNPTDGQDPGEVVWTTNGVKYGYPVGTPTEPNYRGWAYDFGTNKSPDGAIEYQSNAFGGKLKGKLLVCRFSGGDDVIVLEPGIVNKDIIKATEGIKIPGLRRPFSNPLNIVEDLQTGNLYLSEYYDGNGDGKPRITLLRADQPSTATAARMSARKSTAPESTVTKAMIQVYPNPNAGDKVYARVQNFAPQELITLTLHDVTGRLIQIKTRMTDQKGTMQTEISANQRLQSGLYIIGATAASGKKQTKLLVK</sequence>
<dbReference type="Pfam" id="PF18962">
    <property type="entry name" value="Por_Secre_tail"/>
    <property type="match status" value="1"/>
</dbReference>
<dbReference type="AlphaFoldDB" id="A0A2T2Y9U1"/>
<dbReference type="InterPro" id="IPR044060">
    <property type="entry name" value="Bacterial_rp_domain"/>
</dbReference>
<evidence type="ECO:0000313" key="6">
    <source>
        <dbReference type="Proteomes" id="UP000240357"/>
    </source>
</evidence>
<dbReference type="Proteomes" id="UP000240357">
    <property type="component" value="Unassembled WGS sequence"/>
</dbReference>
<dbReference type="Gene3D" id="2.120.10.30">
    <property type="entry name" value="TolB, C-terminal domain"/>
    <property type="match status" value="1"/>
</dbReference>
<protein>
    <recommendedName>
        <fullName evidence="7">Bacterial repeat domain-containing protein</fullName>
    </recommendedName>
</protein>
<evidence type="ECO:0000313" key="5">
    <source>
        <dbReference type="EMBL" id="PSR52256.1"/>
    </source>
</evidence>
<name>A0A2T2Y9U1_9BACT</name>
<feature type="domain" description="SbsA Ig-like" evidence="2">
    <location>
        <begin position="397"/>
        <end position="495"/>
    </location>
</feature>
<reference evidence="5 6" key="1">
    <citation type="submission" date="2018-03" db="EMBL/GenBank/DDBJ databases">
        <title>Adhaeribacter sp. HMF7605 Genome sequencing and assembly.</title>
        <authorList>
            <person name="Kang H."/>
            <person name="Kang J."/>
            <person name="Cha I."/>
            <person name="Kim H."/>
            <person name="Joh K."/>
        </authorList>
    </citation>
    <scope>NUCLEOTIDE SEQUENCE [LARGE SCALE GENOMIC DNA]</scope>
    <source>
        <strain evidence="5 6">HMF7605</strain>
    </source>
</reference>
<comment type="caution">
    <text evidence="5">The sequence shown here is derived from an EMBL/GenBank/DDBJ whole genome shotgun (WGS) entry which is preliminary data.</text>
</comment>